<dbReference type="PROSITE" id="PS00518">
    <property type="entry name" value="ZF_RING_1"/>
    <property type="match status" value="1"/>
</dbReference>
<dbReference type="OrthoDB" id="3045089at2759"/>
<dbReference type="VEuPathDB" id="TrichDB:TRFO_16222"/>
<dbReference type="Proteomes" id="UP000179807">
    <property type="component" value="Unassembled WGS sequence"/>
</dbReference>
<dbReference type="SMART" id="SM00184">
    <property type="entry name" value="RING"/>
    <property type="match status" value="2"/>
</dbReference>
<dbReference type="PROSITE" id="PS50089">
    <property type="entry name" value="ZF_RING_2"/>
    <property type="match status" value="1"/>
</dbReference>
<reference evidence="7" key="1">
    <citation type="submission" date="2016-10" db="EMBL/GenBank/DDBJ databases">
        <authorList>
            <person name="Benchimol M."/>
            <person name="Almeida L.G."/>
            <person name="Vasconcelos A.T."/>
            <person name="Perreira-Neves A."/>
            <person name="Rosa I.A."/>
            <person name="Tasca T."/>
            <person name="Bogo M.R."/>
            <person name="de Souza W."/>
        </authorList>
    </citation>
    <scope>NUCLEOTIDE SEQUENCE [LARGE SCALE GENOMIC DNA]</scope>
    <source>
        <strain evidence="7">K</strain>
    </source>
</reference>
<keyword evidence="4" id="KW-0862">Zinc</keyword>
<dbReference type="SMART" id="SM00710">
    <property type="entry name" value="PbH1"/>
    <property type="match status" value="7"/>
</dbReference>
<evidence type="ECO:0000256" key="5">
    <source>
        <dbReference type="PROSITE-ProRule" id="PRU00175"/>
    </source>
</evidence>
<organism evidence="7 8">
    <name type="scientific">Tritrichomonas foetus</name>
    <dbReference type="NCBI Taxonomy" id="1144522"/>
    <lineage>
        <taxon>Eukaryota</taxon>
        <taxon>Metamonada</taxon>
        <taxon>Parabasalia</taxon>
        <taxon>Tritrichomonadida</taxon>
        <taxon>Tritrichomonadidae</taxon>
        <taxon>Tritrichomonas</taxon>
    </lineage>
</organism>
<evidence type="ECO:0000256" key="2">
    <source>
        <dbReference type="ARBA" id="ARBA00022737"/>
    </source>
</evidence>
<dbReference type="InterPro" id="IPR013083">
    <property type="entry name" value="Znf_RING/FYVE/PHD"/>
</dbReference>
<dbReference type="GO" id="GO:0006511">
    <property type="term" value="P:ubiquitin-dependent protein catabolic process"/>
    <property type="evidence" value="ECO:0007669"/>
    <property type="project" value="TreeGrafter"/>
</dbReference>
<dbReference type="SUPFAM" id="SSF57850">
    <property type="entry name" value="RING/U-box"/>
    <property type="match status" value="1"/>
</dbReference>
<dbReference type="GeneID" id="94833554"/>
<evidence type="ECO:0000313" key="7">
    <source>
        <dbReference type="EMBL" id="OHT13654.1"/>
    </source>
</evidence>
<proteinExistence type="predicted"/>
<dbReference type="EMBL" id="MLAK01000502">
    <property type="protein sequence ID" value="OHT13654.1"/>
    <property type="molecule type" value="Genomic_DNA"/>
</dbReference>
<dbReference type="InterPro" id="IPR012334">
    <property type="entry name" value="Pectin_lyas_fold"/>
</dbReference>
<dbReference type="PANTHER" id="PTHR22990">
    <property type="entry name" value="F-BOX ONLY PROTEIN"/>
    <property type="match status" value="1"/>
</dbReference>
<dbReference type="InterPro" id="IPR051550">
    <property type="entry name" value="SCF-Subunits/Alg-Epimerases"/>
</dbReference>
<keyword evidence="2" id="KW-0677">Repeat</keyword>
<evidence type="ECO:0000256" key="3">
    <source>
        <dbReference type="ARBA" id="ARBA00022771"/>
    </source>
</evidence>
<dbReference type="InterPro" id="IPR001841">
    <property type="entry name" value="Znf_RING"/>
</dbReference>
<dbReference type="GO" id="GO:0008270">
    <property type="term" value="F:zinc ion binding"/>
    <property type="evidence" value="ECO:0007669"/>
    <property type="project" value="UniProtKB-KW"/>
</dbReference>
<evidence type="ECO:0000259" key="6">
    <source>
        <dbReference type="PROSITE" id="PS50089"/>
    </source>
</evidence>
<keyword evidence="3 5" id="KW-0863">Zinc-finger</keyword>
<dbReference type="InterPro" id="IPR006626">
    <property type="entry name" value="PbH1"/>
</dbReference>
<dbReference type="PANTHER" id="PTHR22990:SF15">
    <property type="entry name" value="F-BOX ONLY PROTEIN 10"/>
    <property type="match status" value="1"/>
</dbReference>
<dbReference type="Gene3D" id="3.30.40.10">
    <property type="entry name" value="Zinc/RING finger domain, C3HC4 (zinc finger)"/>
    <property type="match status" value="2"/>
</dbReference>
<evidence type="ECO:0000313" key="8">
    <source>
        <dbReference type="Proteomes" id="UP000179807"/>
    </source>
</evidence>
<dbReference type="InterPro" id="IPR017907">
    <property type="entry name" value="Znf_RING_CS"/>
</dbReference>
<dbReference type="RefSeq" id="XP_068366790.1">
    <property type="nucleotide sequence ID" value="XM_068498850.1"/>
</dbReference>
<keyword evidence="1" id="KW-0479">Metal-binding</keyword>
<evidence type="ECO:0000256" key="1">
    <source>
        <dbReference type="ARBA" id="ARBA00022723"/>
    </source>
</evidence>
<accession>A0A1J4KVC9</accession>
<dbReference type="Gene3D" id="2.160.20.10">
    <property type="entry name" value="Single-stranded right-handed beta-helix, Pectin lyase-like"/>
    <property type="match status" value="2"/>
</dbReference>
<dbReference type="Pfam" id="PF13229">
    <property type="entry name" value="Beta_helix"/>
    <property type="match status" value="2"/>
</dbReference>
<keyword evidence="8" id="KW-1185">Reference proteome</keyword>
<evidence type="ECO:0000256" key="4">
    <source>
        <dbReference type="ARBA" id="ARBA00022833"/>
    </source>
</evidence>
<dbReference type="InterPro" id="IPR039448">
    <property type="entry name" value="Beta_helix"/>
</dbReference>
<feature type="domain" description="RING-type" evidence="6">
    <location>
        <begin position="551"/>
        <end position="589"/>
    </location>
</feature>
<name>A0A1J4KVC9_9EUKA</name>
<protein>
    <recommendedName>
        <fullName evidence="6">RING-type domain-containing protein</fullName>
    </recommendedName>
</protein>
<dbReference type="SUPFAM" id="SSF51126">
    <property type="entry name" value="Pectin lyase-like"/>
    <property type="match status" value="2"/>
</dbReference>
<dbReference type="AlphaFoldDB" id="A0A1J4KVC9"/>
<dbReference type="InterPro" id="IPR011050">
    <property type="entry name" value="Pectin_lyase_fold/virulence"/>
</dbReference>
<gene>
    <name evidence="7" type="ORF">TRFO_16222</name>
</gene>
<dbReference type="Pfam" id="PF13920">
    <property type="entry name" value="zf-C3HC4_3"/>
    <property type="match status" value="2"/>
</dbReference>
<sequence>MSSFPLDQLPNVISQCNEYKDQSITFTHSPDIDLSTEELTINNDLTLTFASREFSCKRIFICNCKVEIHNLSMTGSITVDNGTLTLYDSTIKNPNNSIDYILVAQKDSTVTATNCTFSGTKHFGISGDDHSFLFLDHCALSDIELYGIVLTCYSKLRCTHTTFINLESDSIYVADSCGANILHCEFSGSQKRAITVKNGEYLVFDNSIVKNCTLSAFYISCCSQFLMTECKIIDCSHTAIYLERVLGVIKKTIISRCNGNGVNASHSSKILITKCNLSHTTFPPIAICESSFGSIKKCEISDSDMSGVIVRSNSQAAIEDTTIQNIKLFGISISDSREVTVKRSLIIKCDNSAIAVYNNSKIKVKSTNLVGPCLYGINTFTGGFVNAIDTAILGMSKSAIWLHHSGAGLFEKLILSAALIAAGANIPEIVSNFDFEKRDDQIERDRLILNESKRFLMCKDSFALGIGHFELEKNIESEDPPIGVNAIKGKCQKCGDDASSCIYTRCGHTVYCRKCWDALETKPEFCELCLMPVSGVVAPINCSHEDEEGICSICFTEQSDSVILPCGHTICWTCACQWFGTSMDCPFCREKNARPQRFVSYE</sequence>
<comment type="caution">
    <text evidence="7">The sequence shown here is derived from an EMBL/GenBank/DDBJ whole genome shotgun (WGS) entry which is preliminary data.</text>
</comment>